<evidence type="ECO:0000313" key="4">
    <source>
        <dbReference type="Proteomes" id="UP000432015"/>
    </source>
</evidence>
<feature type="compositionally biased region" description="Pro residues" evidence="2">
    <location>
        <begin position="72"/>
        <end position="83"/>
    </location>
</feature>
<keyword evidence="4" id="KW-1185">Reference proteome</keyword>
<accession>A0A7K1LD84</accession>
<name>A0A7K1LD84_9ACTN</name>
<comment type="similarity">
    <text evidence="1">Belongs to the asp23 family.</text>
</comment>
<dbReference type="PANTHER" id="PTHR34297:SF3">
    <property type="entry name" value="ALKALINE SHOCK PROTEIN 23"/>
    <property type="match status" value="1"/>
</dbReference>
<evidence type="ECO:0000256" key="2">
    <source>
        <dbReference type="SAM" id="MobiDB-lite"/>
    </source>
</evidence>
<organism evidence="3 4">
    <name type="scientific">Actinomadura litoris</name>
    <dbReference type="NCBI Taxonomy" id="2678616"/>
    <lineage>
        <taxon>Bacteria</taxon>
        <taxon>Bacillati</taxon>
        <taxon>Actinomycetota</taxon>
        <taxon>Actinomycetes</taxon>
        <taxon>Streptosporangiales</taxon>
        <taxon>Thermomonosporaceae</taxon>
        <taxon>Actinomadura</taxon>
    </lineage>
</organism>
<gene>
    <name evidence="3" type="ORF">GNZ18_37370</name>
</gene>
<comment type="caution">
    <text evidence="3">The sequence shown here is derived from an EMBL/GenBank/DDBJ whole genome shotgun (WGS) entry which is preliminary data.</text>
</comment>
<dbReference type="RefSeq" id="WP_156221726.1">
    <property type="nucleotide sequence ID" value="NZ_WOFH01000019.1"/>
</dbReference>
<protein>
    <submittedName>
        <fullName evidence="3">Asp23/Gls24 family envelope stress response protein</fullName>
    </submittedName>
</protein>
<dbReference type="Proteomes" id="UP000432015">
    <property type="component" value="Unassembled WGS sequence"/>
</dbReference>
<dbReference type="PANTHER" id="PTHR34297">
    <property type="entry name" value="HYPOTHETICAL CYTOSOLIC PROTEIN-RELATED"/>
    <property type="match status" value="1"/>
</dbReference>
<feature type="compositionally biased region" description="Pro residues" evidence="2">
    <location>
        <begin position="25"/>
        <end position="47"/>
    </location>
</feature>
<dbReference type="AlphaFoldDB" id="A0A7K1LD84"/>
<evidence type="ECO:0000256" key="1">
    <source>
        <dbReference type="ARBA" id="ARBA00005721"/>
    </source>
</evidence>
<proteinExistence type="inferred from homology"/>
<sequence length="217" mass="21517">MTDPDQGRAGTGGEPRAEAGSLPFYPGPPGRPGPLPPGAPLPAPPASLIPHMPAPSSAHTPLTLHGGAPAPGAAPPVPRPAPDAQPDARPDAGDAAPVDGRITIDDEVVEKLVAMAALEVRGVAGLVAHPGQDGGRGAGGVRVRMHDDEVTLDLGIAVGYGSVIMEVARVVKANVARVAGLMLGMRVAAVNVAVEDVRMPAGAAPPAAPPSPHPPSV</sequence>
<reference evidence="3 4" key="1">
    <citation type="submission" date="2019-11" db="EMBL/GenBank/DDBJ databases">
        <authorList>
            <person name="Cao P."/>
        </authorList>
    </citation>
    <scope>NUCLEOTIDE SEQUENCE [LARGE SCALE GENOMIC DNA]</scope>
    <source>
        <strain evidence="3 4">NEAU-AAG5</strain>
    </source>
</reference>
<feature type="region of interest" description="Disordered" evidence="2">
    <location>
        <begin position="1"/>
        <end position="98"/>
    </location>
</feature>
<dbReference type="Pfam" id="PF03780">
    <property type="entry name" value="Asp23"/>
    <property type="match status" value="1"/>
</dbReference>
<dbReference type="InterPro" id="IPR005531">
    <property type="entry name" value="Asp23"/>
</dbReference>
<evidence type="ECO:0000313" key="3">
    <source>
        <dbReference type="EMBL" id="MUN42216.1"/>
    </source>
</evidence>
<dbReference type="EMBL" id="WOFH01000019">
    <property type="protein sequence ID" value="MUN42216.1"/>
    <property type="molecule type" value="Genomic_DNA"/>
</dbReference>